<gene>
    <name evidence="5" type="ORF">SFRA_018350</name>
</gene>
<dbReference type="AlphaFoldDB" id="A0A3R7IR99"/>
<comment type="caution">
    <text evidence="5">The sequence shown here is derived from an EMBL/GenBank/DDBJ whole genome shotgun (WGS) entry which is preliminary data.</text>
</comment>
<sequence>MARGTAGGRPGAAADGLAGGVGVREARDEELAAVAALRWEWVLENGGRPVTTREEFLRYFVGWARENAGSHRCLVMLRGTEVIGMAWLAVVRRVPSPRAPARASGDVQCVYVIPAERDRGLGGRLIDAVRELAREAGLERVTVHSSARAVPAYRRHGFVASPRLLQAPGDGVADAGSAGAAGAAGSPGGSGDTPESPASGGSGG</sequence>
<name>A0A3R7IR99_9ACTN</name>
<dbReference type="RefSeq" id="WP_078649819.1">
    <property type="nucleotide sequence ID" value="NZ_CP134822.1"/>
</dbReference>
<evidence type="ECO:0000256" key="3">
    <source>
        <dbReference type="SAM" id="MobiDB-lite"/>
    </source>
</evidence>
<feature type="compositionally biased region" description="Low complexity" evidence="3">
    <location>
        <begin position="169"/>
        <end position="184"/>
    </location>
</feature>
<dbReference type="Proteomes" id="UP000028058">
    <property type="component" value="Unassembled WGS sequence"/>
</dbReference>
<dbReference type="CDD" id="cd04301">
    <property type="entry name" value="NAT_SF"/>
    <property type="match status" value="1"/>
</dbReference>
<proteinExistence type="predicted"/>
<evidence type="ECO:0000313" key="5">
    <source>
        <dbReference type="EMBL" id="RKM94445.1"/>
    </source>
</evidence>
<dbReference type="InterPro" id="IPR000182">
    <property type="entry name" value="GNAT_dom"/>
</dbReference>
<dbReference type="SUPFAM" id="SSF55729">
    <property type="entry name" value="Acyl-CoA N-acyltransferases (Nat)"/>
    <property type="match status" value="1"/>
</dbReference>
<keyword evidence="2" id="KW-0012">Acyltransferase</keyword>
<dbReference type="OrthoDB" id="4936934at2"/>
<feature type="domain" description="N-acetyltransferase" evidence="4">
    <location>
        <begin position="21"/>
        <end position="179"/>
    </location>
</feature>
<dbReference type="PANTHER" id="PTHR43877">
    <property type="entry name" value="AMINOALKYLPHOSPHONATE N-ACETYLTRANSFERASE-RELATED-RELATED"/>
    <property type="match status" value="1"/>
</dbReference>
<dbReference type="InterPro" id="IPR050832">
    <property type="entry name" value="Bact_Acetyltransf"/>
</dbReference>
<dbReference type="InterPro" id="IPR016181">
    <property type="entry name" value="Acyl_CoA_acyltransferase"/>
</dbReference>
<organism evidence="5 6">
    <name type="scientific">Streptomyces xinghaiensis</name>
    <dbReference type="NCBI Taxonomy" id="1038928"/>
    <lineage>
        <taxon>Bacteria</taxon>
        <taxon>Bacillati</taxon>
        <taxon>Actinomycetota</taxon>
        <taxon>Actinomycetes</taxon>
        <taxon>Kitasatosporales</taxon>
        <taxon>Streptomycetaceae</taxon>
        <taxon>Streptomyces</taxon>
    </lineage>
</organism>
<dbReference type="Pfam" id="PF00583">
    <property type="entry name" value="Acetyltransf_1"/>
    <property type="match status" value="1"/>
</dbReference>
<dbReference type="Gene3D" id="3.40.630.30">
    <property type="match status" value="1"/>
</dbReference>
<evidence type="ECO:0000256" key="1">
    <source>
        <dbReference type="ARBA" id="ARBA00022679"/>
    </source>
</evidence>
<dbReference type="PROSITE" id="PS51186">
    <property type="entry name" value="GNAT"/>
    <property type="match status" value="1"/>
</dbReference>
<evidence type="ECO:0000256" key="2">
    <source>
        <dbReference type="ARBA" id="ARBA00023315"/>
    </source>
</evidence>
<reference evidence="5 6" key="1">
    <citation type="journal article" date="2014" name="Genome Announc.">
        <title>Draft Genome Sequence of Streptomyces fradiae ATCC 19609, a Strain Highly Sensitive to Antibiotics.</title>
        <authorList>
            <person name="Bekker O.B."/>
            <person name="Klimina K.M."/>
            <person name="Vatlin A.A."/>
            <person name="Zakharevich N.V."/>
            <person name="Kasianov A.S."/>
            <person name="Danilenko V.N."/>
        </authorList>
    </citation>
    <scope>NUCLEOTIDE SEQUENCE [LARGE SCALE GENOMIC DNA]</scope>
    <source>
        <strain evidence="5 6">ATCC 19609</strain>
    </source>
</reference>
<evidence type="ECO:0000313" key="6">
    <source>
        <dbReference type="Proteomes" id="UP000028058"/>
    </source>
</evidence>
<feature type="region of interest" description="Disordered" evidence="3">
    <location>
        <begin position="169"/>
        <end position="204"/>
    </location>
</feature>
<accession>A0A3R7IR99</accession>
<dbReference type="GO" id="GO:0016747">
    <property type="term" value="F:acyltransferase activity, transferring groups other than amino-acyl groups"/>
    <property type="evidence" value="ECO:0007669"/>
    <property type="project" value="InterPro"/>
</dbReference>
<evidence type="ECO:0000259" key="4">
    <source>
        <dbReference type="PROSITE" id="PS51186"/>
    </source>
</evidence>
<protein>
    <submittedName>
        <fullName evidence="5">GNAT family N-acetyltransferase</fullName>
    </submittedName>
</protein>
<dbReference type="EMBL" id="JNAD02000008">
    <property type="protein sequence ID" value="RKM94445.1"/>
    <property type="molecule type" value="Genomic_DNA"/>
</dbReference>
<keyword evidence="1" id="KW-0808">Transferase</keyword>
<keyword evidence="6" id="KW-1185">Reference proteome</keyword>